<feature type="domain" description="Helicase ATP-binding" evidence="6">
    <location>
        <begin position="137"/>
        <end position="300"/>
    </location>
</feature>
<gene>
    <name evidence="8" type="ORF">A9404_10385</name>
</gene>
<dbReference type="Proteomes" id="UP000078596">
    <property type="component" value="Chromosome"/>
</dbReference>
<evidence type="ECO:0000256" key="1">
    <source>
        <dbReference type="ARBA" id="ARBA00022741"/>
    </source>
</evidence>
<dbReference type="Pfam" id="PF11898">
    <property type="entry name" value="DUF3418"/>
    <property type="match status" value="1"/>
</dbReference>
<dbReference type="SMART" id="SM00847">
    <property type="entry name" value="HA2"/>
    <property type="match status" value="1"/>
</dbReference>
<dbReference type="InterPro" id="IPR027417">
    <property type="entry name" value="P-loop_NTPase"/>
</dbReference>
<dbReference type="CDD" id="cd18791">
    <property type="entry name" value="SF2_C_RHA"/>
    <property type="match status" value="1"/>
</dbReference>
<dbReference type="InterPro" id="IPR011545">
    <property type="entry name" value="DEAD/DEAH_box_helicase_dom"/>
</dbReference>
<dbReference type="PROSITE" id="PS51192">
    <property type="entry name" value="HELICASE_ATP_BIND_1"/>
    <property type="match status" value="1"/>
</dbReference>
<dbReference type="Gene3D" id="3.40.50.300">
    <property type="entry name" value="P-loop containing nucleotide triphosphate hydrolases"/>
    <property type="match status" value="2"/>
</dbReference>
<keyword evidence="9" id="KW-1185">Reference proteome</keyword>
<dbReference type="Gene3D" id="1.20.120.1080">
    <property type="match status" value="1"/>
</dbReference>
<dbReference type="PANTHER" id="PTHR18934:SF99">
    <property type="entry name" value="ATP-DEPENDENT RNA HELICASE DHX37-RELATED"/>
    <property type="match status" value="1"/>
</dbReference>
<dbReference type="KEGG" id="haz:A9404_10385"/>
<dbReference type="SMART" id="SM00487">
    <property type="entry name" value="DEXDc"/>
    <property type="match status" value="1"/>
</dbReference>
<dbReference type="SMART" id="SM00382">
    <property type="entry name" value="AAA"/>
    <property type="match status" value="1"/>
</dbReference>
<name>A0A191ZIN1_9GAMM</name>
<protein>
    <submittedName>
        <fullName evidence="8">ATP-dependent RNA helicase HrpA</fullName>
    </submittedName>
</protein>
<dbReference type="InterPro" id="IPR014001">
    <property type="entry name" value="Helicase_ATP-bd"/>
</dbReference>
<keyword evidence="2" id="KW-0378">Hydrolase</keyword>
<proteinExistence type="predicted"/>
<evidence type="ECO:0000259" key="7">
    <source>
        <dbReference type="PROSITE" id="PS51194"/>
    </source>
</evidence>
<dbReference type="NCBIfam" id="TIGR01967">
    <property type="entry name" value="DEAH_box_HrpA"/>
    <property type="match status" value="1"/>
</dbReference>
<keyword evidence="3 8" id="KW-0347">Helicase</keyword>
<dbReference type="Pfam" id="PF00271">
    <property type="entry name" value="Helicase_C"/>
    <property type="match status" value="1"/>
</dbReference>
<dbReference type="SMART" id="SM00490">
    <property type="entry name" value="HELICc"/>
    <property type="match status" value="1"/>
</dbReference>
<dbReference type="Pfam" id="PF00270">
    <property type="entry name" value="DEAD"/>
    <property type="match status" value="1"/>
</dbReference>
<dbReference type="Pfam" id="PF07717">
    <property type="entry name" value="OB_NTP_bind"/>
    <property type="match status" value="1"/>
</dbReference>
<feature type="region of interest" description="Disordered" evidence="5">
    <location>
        <begin position="1"/>
        <end position="35"/>
    </location>
</feature>
<organism evidence="8 9">
    <name type="scientific">Halothiobacillus diazotrophicus</name>
    <dbReference type="NCBI Taxonomy" id="1860122"/>
    <lineage>
        <taxon>Bacteria</taxon>
        <taxon>Pseudomonadati</taxon>
        <taxon>Pseudomonadota</taxon>
        <taxon>Gammaproteobacteria</taxon>
        <taxon>Chromatiales</taxon>
        <taxon>Halothiobacillaceae</taxon>
        <taxon>Halothiobacillus</taxon>
    </lineage>
</organism>
<keyword evidence="4" id="KW-0067">ATP-binding</keyword>
<dbReference type="InterPro" id="IPR024590">
    <property type="entry name" value="HrpA_C"/>
</dbReference>
<dbReference type="SUPFAM" id="SSF52540">
    <property type="entry name" value="P-loop containing nucleoside triphosphate hydrolases"/>
    <property type="match status" value="1"/>
</dbReference>
<dbReference type="InterPro" id="IPR003593">
    <property type="entry name" value="AAA+_ATPase"/>
</dbReference>
<reference evidence="8 9" key="1">
    <citation type="submission" date="2016-06" db="EMBL/GenBank/DDBJ databases">
        <title>Insight into the functional genes involving in sulfur oxidation in Pearl River water.</title>
        <authorList>
            <person name="Luo J."/>
            <person name="Tan X."/>
            <person name="Lin W."/>
        </authorList>
    </citation>
    <scope>NUCLEOTIDE SEQUENCE [LARGE SCALE GENOMIC DNA]</scope>
    <source>
        <strain evidence="8 9">LS2</strain>
    </source>
</reference>
<dbReference type="InterPro" id="IPR010222">
    <property type="entry name" value="RNA_helicase_HrpA"/>
</dbReference>
<evidence type="ECO:0000256" key="4">
    <source>
        <dbReference type="ARBA" id="ARBA00022840"/>
    </source>
</evidence>
<evidence type="ECO:0000256" key="5">
    <source>
        <dbReference type="SAM" id="MobiDB-lite"/>
    </source>
</evidence>
<dbReference type="InterPro" id="IPR007502">
    <property type="entry name" value="Helicase-assoc_dom"/>
</dbReference>
<evidence type="ECO:0000256" key="2">
    <source>
        <dbReference type="ARBA" id="ARBA00022801"/>
    </source>
</evidence>
<feature type="domain" description="Helicase C-terminal" evidence="7">
    <location>
        <begin position="351"/>
        <end position="514"/>
    </location>
</feature>
<dbReference type="GO" id="GO:0016787">
    <property type="term" value="F:hydrolase activity"/>
    <property type="evidence" value="ECO:0007669"/>
    <property type="project" value="UniProtKB-KW"/>
</dbReference>
<dbReference type="PANTHER" id="PTHR18934">
    <property type="entry name" value="ATP-DEPENDENT RNA HELICASE"/>
    <property type="match status" value="1"/>
</dbReference>
<evidence type="ECO:0000256" key="3">
    <source>
        <dbReference type="ARBA" id="ARBA00022806"/>
    </source>
</evidence>
<dbReference type="EMBL" id="CP016027">
    <property type="protein sequence ID" value="ANJ67729.1"/>
    <property type="molecule type" value="Genomic_DNA"/>
</dbReference>
<keyword evidence="1" id="KW-0547">Nucleotide-binding</keyword>
<sequence length="1420" mass="158746">MNDRSPHPESPSDIPKPPEGPGAQTPDPKNPEDVTAFLRAHLDQLPLSDVPRLARRLAGFERSLRAGDGGKGQRDPAHPGRNGPGKAGRAPRTPDTLATLVDAFEASAALVTARRGHDLKFDYPDDLPVSGERTKIMDLLRAHPVVIVAGETGSGKTTQLPKMLLELGYGLRGQVGHTQPRRIAARNVASRLAEELGSAGAQAVGYKVRFSDQTQPTSRVAVMTDGILLAEINRDPDLLRYDALIIDEAHERSLNIDFLLGILRQLIERRPDFRLVITSATIDTARFAQHFARLDPATGSLLPAPVVPVSGRSYPVEIRYRPLDASRQGDDAGDGDAAGEERDLPAAVVAAVDELIVEGLGDILVFLPGEREIRDCAQRLSRHGLRHTEILPLYARLSTAEQQRVFAPHTGRRVVLTTNVAETSLTVPGIHYVIDSGLARIARYSPRSRVQKLAVEAISQASAKQRAGRCGRIAPGICIRLYDEADFTGRPAFTNPEILRTNLASVVLRLIDLKLGEPEHFPFIEPPDSRQLAAARRLLFELHGLDGEQRITTLGRRLARLPVDPTLARMVLAALSLGDAVAVDTLIVVAFLSIQDPRERPADHAQAADQAQQAFRVADSDFAAVLSLWHAWHQVVRHESQRQRRAWAKRHFLSYNRLLEWHDLFGQLRQIVDELNQRALPDAQPVPGPGVELAESDKSGWQTRLDQLHQAILPGLLAQIGMRDEAQRADRTEKADQRGQKKRTPTVYIGANNRRFMLFPGSGVAKLSPKWVMSAEIVETTRVYARMVAAINPRWIEPLAGHLTTREHSEPQWDQRGGRVMAFETVKLFGLPIVTKRRIDFGRIDPLLAREIFIRSALVEGAFESNLRFWRDNQALISEIRELEARTRRPDLLIDDQVIFDFYASHLPADVHDTAGLVRWLKEVGPSQPTALCMTRDDVLKREPDQHDPKGFPDRLQMGAFSLPLHYHFAPGSDDDGVTLRLPLAALNQIDAARASHLIPGLRREKIEALIRGLPKADRRHFVPAPEFAAAVNERIAVEQGDLIGQLATELHRMTGHRVDPELFDERKLLSHLRMRFAVVNDAGEELDADRDLTVLVARHQAAAQQAFAQRTRHRLERDDLTDWSLGDLPEQLTVEQQGAQLQAYPALVDAGDHVRVALLDDAERALAAHRAGVTRLLMLALPEQVRHLMQYLKQERALDPARLQYSQLSHRRPLPEQGLVLPNRRDVAFDTEIVARAVAGLAVDDRPPVRDASGFAERVEWLRPRLDEAVRQLAEQLRGLFAQHQALRARLKGRLPLSQIEAAREVAEQFDALIYPGFIWYTPQSLFGQLPRYLTAAEKRLEKIDRHPERDRMLRVQFMPLCSRVLARIGQSTDDPAEFLALCRLQEQLEEWRVATFAQELARKGAPAAPEIEQSLKRF</sequence>
<evidence type="ECO:0000313" key="9">
    <source>
        <dbReference type="Proteomes" id="UP000078596"/>
    </source>
</evidence>
<evidence type="ECO:0000259" key="6">
    <source>
        <dbReference type="PROSITE" id="PS51192"/>
    </source>
</evidence>
<dbReference type="STRING" id="1860122.A9404_10385"/>
<dbReference type="InterPro" id="IPR011709">
    <property type="entry name" value="DEAD-box_helicase_OB_fold"/>
</dbReference>
<dbReference type="InterPro" id="IPR001650">
    <property type="entry name" value="Helicase_C-like"/>
</dbReference>
<accession>A0A191ZIN1</accession>
<dbReference type="GO" id="GO:0003724">
    <property type="term" value="F:RNA helicase activity"/>
    <property type="evidence" value="ECO:0007669"/>
    <property type="project" value="InterPro"/>
</dbReference>
<evidence type="ECO:0000313" key="8">
    <source>
        <dbReference type="EMBL" id="ANJ67729.1"/>
    </source>
</evidence>
<feature type="region of interest" description="Disordered" evidence="5">
    <location>
        <begin position="64"/>
        <end position="93"/>
    </location>
</feature>
<dbReference type="GO" id="GO:0003723">
    <property type="term" value="F:RNA binding"/>
    <property type="evidence" value="ECO:0007669"/>
    <property type="project" value="TreeGrafter"/>
</dbReference>
<dbReference type="PROSITE" id="PS51194">
    <property type="entry name" value="HELICASE_CTER"/>
    <property type="match status" value="1"/>
</dbReference>
<dbReference type="GO" id="GO:0005524">
    <property type="term" value="F:ATP binding"/>
    <property type="evidence" value="ECO:0007669"/>
    <property type="project" value="UniProtKB-KW"/>
</dbReference>